<dbReference type="InterPro" id="IPR035069">
    <property type="entry name" value="TTHA1013/TTHA0281-like"/>
</dbReference>
<dbReference type="PANTHER" id="PTHR34504:SF2">
    <property type="entry name" value="UPF0150 PROTEIN SSL0259"/>
    <property type="match status" value="1"/>
</dbReference>
<comment type="caution">
    <text evidence="2">The sequence shown here is derived from an EMBL/GenBank/DDBJ whole genome shotgun (WGS) entry which is preliminary data.</text>
</comment>
<reference evidence="2 3" key="1">
    <citation type="submission" date="2017-03" db="EMBL/GenBank/DDBJ databases">
        <title>Lifting the veil on microbial sulfur biogeochemistry in mining wastewaters.</title>
        <authorList>
            <person name="Kantor R.S."/>
            <person name="Colenbrander Nelson T."/>
            <person name="Marshall S."/>
            <person name="Bennett D."/>
            <person name="Apte S."/>
            <person name="Camacho D."/>
            <person name="Thomas B.C."/>
            <person name="Warren L.A."/>
            <person name="Banfield J.F."/>
        </authorList>
    </citation>
    <scope>NUCLEOTIDE SEQUENCE [LARGE SCALE GENOMIC DNA]</scope>
    <source>
        <strain evidence="2">32-69-9</strain>
    </source>
</reference>
<sequence length="66" mass="7028">MNIRIVVHEAEEGGFWAEAPALPGCATQAETLDELMANMREAIVGWLGADVPDDAVDGGRVYDIAV</sequence>
<evidence type="ECO:0000259" key="1">
    <source>
        <dbReference type="Pfam" id="PF15919"/>
    </source>
</evidence>
<dbReference type="Gene3D" id="3.30.160.250">
    <property type="match status" value="1"/>
</dbReference>
<gene>
    <name evidence="2" type="ORF">B7Z01_13240</name>
</gene>
<dbReference type="Proteomes" id="UP000215595">
    <property type="component" value="Unassembled WGS sequence"/>
</dbReference>
<feature type="domain" description="HicB-like antitoxin of toxin-antitoxin system" evidence="1">
    <location>
        <begin position="5"/>
        <end position="51"/>
    </location>
</feature>
<dbReference type="InterPro" id="IPR051404">
    <property type="entry name" value="TA_system_antitoxin"/>
</dbReference>
<dbReference type="SUPFAM" id="SSF143100">
    <property type="entry name" value="TTHA1013/TTHA0281-like"/>
    <property type="match status" value="1"/>
</dbReference>
<dbReference type="Pfam" id="PF15919">
    <property type="entry name" value="HicB_lk_antitox"/>
    <property type="match status" value="1"/>
</dbReference>
<proteinExistence type="predicted"/>
<organism evidence="2 3">
    <name type="scientific">Brevundimonas subvibrioides</name>
    <dbReference type="NCBI Taxonomy" id="74313"/>
    <lineage>
        <taxon>Bacteria</taxon>
        <taxon>Pseudomonadati</taxon>
        <taxon>Pseudomonadota</taxon>
        <taxon>Alphaproteobacteria</taxon>
        <taxon>Caulobacterales</taxon>
        <taxon>Caulobacteraceae</taxon>
        <taxon>Brevundimonas</taxon>
    </lineage>
</organism>
<evidence type="ECO:0000313" key="2">
    <source>
        <dbReference type="EMBL" id="OYX31062.1"/>
    </source>
</evidence>
<accession>A0A258FH06</accession>
<dbReference type="AlphaFoldDB" id="A0A258FH06"/>
<dbReference type="InterPro" id="IPR031807">
    <property type="entry name" value="HicB-like"/>
</dbReference>
<protein>
    <submittedName>
        <fullName evidence="2">HicB family protein</fullName>
    </submittedName>
</protein>
<dbReference type="PANTHER" id="PTHR34504">
    <property type="entry name" value="ANTITOXIN HICB"/>
    <property type="match status" value="1"/>
</dbReference>
<evidence type="ECO:0000313" key="3">
    <source>
        <dbReference type="Proteomes" id="UP000215595"/>
    </source>
</evidence>
<dbReference type="EMBL" id="NCEB01000036">
    <property type="protein sequence ID" value="OYX31062.1"/>
    <property type="molecule type" value="Genomic_DNA"/>
</dbReference>
<name>A0A258FH06_9CAUL</name>